<dbReference type="AlphaFoldDB" id="A0A1B3XQY7"/>
<comment type="function">
    <text evidence="6">Involved in transcription antitermination. Required for transcription of ribosomal RNA (rRNA) genes. Binds specifically to the boxA antiterminator sequence of the ribosomal RNA (rrn) operons.</text>
</comment>
<reference evidence="8 9" key="1">
    <citation type="submission" date="2016-08" db="EMBL/GenBank/DDBJ databases">
        <title>Complete genome sequence of Bacillus muralis G25-68, a strain with toxicity to nematodes.</title>
        <authorList>
            <person name="Zheng Z."/>
        </authorList>
    </citation>
    <scope>NUCLEOTIDE SEQUENCE [LARGE SCALE GENOMIC DNA]</scope>
    <source>
        <strain evidence="8 9">G25-68</strain>
    </source>
</reference>
<name>A0A1B3XQY7_9BACI</name>
<evidence type="ECO:0000256" key="4">
    <source>
        <dbReference type="ARBA" id="ARBA00023015"/>
    </source>
</evidence>
<evidence type="ECO:0000256" key="3">
    <source>
        <dbReference type="ARBA" id="ARBA00022884"/>
    </source>
</evidence>
<sequence length="130" mass="14732">MKRRVAREKSLQALYQIDIAKSNAEEAMESVLNGAPTDEYFKKLVKGITENREQLDGMIRDNLENWTLERLANIDRNLLRIAIYEMVHSEDVPVSVAMNEAIEIAKKFGDDQSSSFVNAVLSKVKVKSDS</sequence>
<dbReference type="InterPro" id="IPR006027">
    <property type="entry name" value="NusB_RsmB_TIM44"/>
</dbReference>
<dbReference type="KEGG" id="bmur:ABE28_014950"/>
<dbReference type="PANTHER" id="PTHR11078:SF3">
    <property type="entry name" value="ANTITERMINATION NUSB DOMAIN-CONTAINING PROTEIN"/>
    <property type="match status" value="1"/>
</dbReference>
<proteinExistence type="inferred from homology"/>
<dbReference type="InterPro" id="IPR035926">
    <property type="entry name" value="NusB-like_sf"/>
</dbReference>
<dbReference type="HAMAP" id="MF_00073">
    <property type="entry name" value="NusB"/>
    <property type="match status" value="1"/>
</dbReference>
<dbReference type="Pfam" id="PF01029">
    <property type="entry name" value="NusB"/>
    <property type="match status" value="1"/>
</dbReference>
<dbReference type="RefSeq" id="WP_064463282.1">
    <property type="nucleotide sequence ID" value="NZ_CP017080.1"/>
</dbReference>
<protein>
    <recommendedName>
        <fullName evidence="6">Transcription antitermination protein NusB</fullName>
    </recommendedName>
    <alternativeName>
        <fullName evidence="6">Antitermination factor NusB</fullName>
    </alternativeName>
</protein>
<dbReference type="Gene3D" id="1.10.940.10">
    <property type="entry name" value="NusB-like"/>
    <property type="match status" value="1"/>
</dbReference>
<dbReference type="SUPFAM" id="SSF48013">
    <property type="entry name" value="NusB-like"/>
    <property type="match status" value="1"/>
</dbReference>
<keyword evidence="5 6" id="KW-0804">Transcription</keyword>
<organism evidence="8 9">
    <name type="scientific">Peribacillus muralis</name>
    <dbReference type="NCBI Taxonomy" id="264697"/>
    <lineage>
        <taxon>Bacteria</taxon>
        <taxon>Bacillati</taxon>
        <taxon>Bacillota</taxon>
        <taxon>Bacilli</taxon>
        <taxon>Bacillales</taxon>
        <taxon>Bacillaceae</taxon>
        <taxon>Peribacillus</taxon>
    </lineage>
</organism>
<dbReference type="Proteomes" id="UP000077926">
    <property type="component" value="Chromosome"/>
</dbReference>
<evidence type="ECO:0000259" key="7">
    <source>
        <dbReference type="Pfam" id="PF01029"/>
    </source>
</evidence>
<evidence type="ECO:0000313" key="8">
    <source>
        <dbReference type="EMBL" id="AOH55656.1"/>
    </source>
</evidence>
<evidence type="ECO:0000256" key="5">
    <source>
        <dbReference type="ARBA" id="ARBA00023163"/>
    </source>
</evidence>
<dbReference type="CDD" id="cd00619">
    <property type="entry name" value="Terminator_NusB"/>
    <property type="match status" value="1"/>
</dbReference>
<dbReference type="GO" id="GO:0005829">
    <property type="term" value="C:cytosol"/>
    <property type="evidence" value="ECO:0007669"/>
    <property type="project" value="TreeGrafter"/>
</dbReference>
<evidence type="ECO:0000256" key="1">
    <source>
        <dbReference type="ARBA" id="ARBA00005952"/>
    </source>
</evidence>
<dbReference type="GO" id="GO:0006353">
    <property type="term" value="P:DNA-templated transcription termination"/>
    <property type="evidence" value="ECO:0007669"/>
    <property type="project" value="UniProtKB-UniRule"/>
</dbReference>
<keyword evidence="3 6" id="KW-0694">RNA-binding</keyword>
<keyword evidence="2 6" id="KW-0889">Transcription antitermination</keyword>
<dbReference type="EMBL" id="CP017080">
    <property type="protein sequence ID" value="AOH55656.1"/>
    <property type="molecule type" value="Genomic_DNA"/>
</dbReference>
<dbReference type="GO" id="GO:0003723">
    <property type="term" value="F:RNA binding"/>
    <property type="evidence" value="ECO:0007669"/>
    <property type="project" value="UniProtKB-UniRule"/>
</dbReference>
<dbReference type="PANTHER" id="PTHR11078">
    <property type="entry name" value="N UTILIZATION SUBSTANCE PROTEIN B-RELATED"/>
    <property type="match status" value="1"/>
</dbReference>
<feature type="domain" description="NusB/RsmB/TIM44" evidence="7">
    <location>
        <begin position="5"/>
        <end position="124"/>
    </location>
</feature>
<dbReference type="OrthoDB" id="9811381at2"/>
<dbReference type="NCBIfam" id="TIGR01951">
    <property type="entry name" value="nusB"/>
    <property type="match status" value="1"/>
</dbReference>
<dbReference type="InterPro" id="IPR011605">
    <property type="entry name" value="NusB_fam"/>
</dbReference>
<keyword evidence="9" id="KW-1185">Reference proteome</keyword>
<gene>
    <name evidence="6" type="primary">nusB</name>
    <name evidence="8" type="ORF">ABE28_014950</name>
</gene>
<evidence type="ECO:0000256" key="6">
    <source>
        <dbReference type="HAMAP-Rule" id="MF_00073"/>
    </source>
</evidence>
<keyword evidence="4 6" id="KW-0805">Transcription regulation</keyword>
<comment type="similarity">
    <text evidence="1 6">Belongs to the NusB family.</text>
</comment>
<dbReference type="STRING" id="264697.ABE28_014950"/>
<accession>A0A1B3XQY7</accession>
<evidence type="ECO:0000313" key="9">
    <source>
        <dbReference type="Proteomes" id="UP000077926"/>
    </source>
</evidence>
<dbReference type="GO" id="GO:0031564">
    <property type="term" value="P:transcription antitermination"/>
    <property type="evidence" value="ECO:0007669"/>
    <property type="project" value="UniProtKB-KW"/>
</dbReference>
<evidence type="ECO:0000256" key="2">
    <source>
        <dbReference type="ARBA" id="ARBA00022814"/>
    </source>
</evidence>